<keyword evidence="1" id="KW-0472">Membrane</keyword>
<gene>
    <name evidence="2" type="ORF">F0344_15335</name>
</gene>
<feature type="transmembrane region" description="Helical" evidence="1">
    <location>
        <begin position="34"/>
        <end position="53"/>
    </location>
</feature>
<organism evidence="2 3">
    <name type="scientific">Streptomyces finlayi</name>
    <dbReference type="NCBI Taxonomy" id="67296"/>
    <lineage>
        <taxon>Bacteria</taxon>
        <taxon>Bacillati</taxon>
        <taxon>Actinomycetota</taxon>
        <taxon>Actinomycetes</taxon>
        <taxon>Kitasatosporales</taxon>
        <taxon>Streptomycetaceae</taxon>
        <taxon>Streptomyces</taxon>
    </lineage>
</organism>
<proteinExistence type="predicted"/>
<dbReference type="EMBL" id="CP045702">
    <property type="protein sequence ID" value="QNE75821.1"/>
    <property type="molecule type" value="Genomic_DNA"/>
</dbReference>
<dbReference type="KEGG" id="sfiy:F0344_15335"/>
<evidence type="ECO:0000313" key="3">
    <source>
        <dbReference type="Proteomes" id="UP000515307"/>
    </source>
</evidence>
<reference evidence="3" key="1">
    <citation type="submission" date="2019-10" db="EMBL/GenBank/DDBJ databases">
        <title>Antimicrobial potential of Antarctic Bacteria.</title>
        <authorList>
            <person name="Benaud N."/>
            <person name="Edwards R.J."/>
            <person name="Ferrari B.C."/>
        </authorList>
    </citation>
    <scope>NUCLEOTIDE SEQUENCE [LARGE SCALE GENOMIC DNA]</scope>
    <source>
        <strain evidence="3">NBSH44</strain>
    </source>
</reference>
<evidence type="ECO:0000256" key="1">
    <source>
        <dbReference type="SAM" id="Phobius"/>
    </source>
</evidence>
<dbReference type="AlphaFoldDB" id="A0A7G7BKF6"/>
<dbReference type="Proteomes" id="UP000515307">
    <property type="component" value="Chromosome"/>
</dbReference>
<accession>A0A7G7BKF6</accession>
<evidence type="ECO:0000313" key="2">
    <source>
        <dbReference type="EMBL" id="QNE75821.1"/>
    </source>
</evidence>
<keyword evidence="1" id="KW-0812">Transmembrane</keyword>
<protein>
    <submittedName>
        <fullName evidence="2">Uncharacterized protein</fullName>
    </submittedName>
</protein>
<keyword evidence="3" id="KW-1185">Reference proteome</keyword>
<sequence>MAFPRLRVAVRRLPGYAAVLPVLADTGGTSERLWLLGGLGFALTGAGAVARAATRGRGRGRDHG</sequence>
<keyword evidence="1" id="KW-1133">Transmembrane helix</keyword>
<dbReference type="RefSeq" id="WP_185299325.1">
    <property type="nucleotide sequence ID" value="NZ_CP045702.1"/>
</dbReference>
<name>A0A7G7BKF6_9ACTN</name>